<accession>A0ABS4XCX9</accession>
<evidence type="ECO:0000313" key="1">
    <source>
        <dbReference type="EMBL" id="MBP2386338.1"/>
    </source>
</evidence>
<comment type="caution">
    <text evidence="1">The sequence shown here is derived from an EMBL/GenBank/DDBJ whole genome shotgun (WGS) entry which is preliminary data.</text>
</comment>
<proteinExistence type="predicted"/>
<organism evidence="1 2">
    <name type="scientific">Paeniglutamicibacter kerguelensis</name>
    <dbReference type="NCBI Taxonomy" id="254788"/>
    <lineage>
        <taxon>Bacteria</taxon>
        <taxon>Bacillati</taxon>
        <taxon>Actinomycetota</taxon>
        <taxon>Actinomycetes</taxon>
        <taxon>Micrococcales</taxon>
        <taxon>Micrococcaceae</taxon>
        <taxon>Paeniglutamicibacter</taxon>
    </lineage>
</organism>
<evidence type="ECO:0000313" key="2">
    <source>
        <dbReference type="Proteomes" id="UP001296993"/>
    </source>
</evidence>
<reference evidence="1 2" key="1">
    <citation type="submission" date="2021-03" db="EMBL/GenBank/DDBJ databases">
        <title>Sequencing the genomes of 1000 actinobacteria strains.</title>
        <authorList>
            <person name="Klenk H.-P."/>
        </authorList>
    </citation>
    <scope>NUCLEOTIDE SEQUENCE [LARGE SCALE GENOMIC DNA]</scope>
    <source>
        <strain evidence="1 2">DSM 15797</strain>
    </source>
</reference>
<name>A0ABS4XCX9_9MICC</name>
<dbReference type="Proteomes" id="UP001296993">
    <property type="component" value="Unassembled WGS sequence"/>
</dbReference>
<protein>
    <submittedName>
        <fullName evidence="1">Uncharacterized protein</fullName>
    </submittedName>
</protein>
<dbReference type="EMBL" id="JAGIOF010000001">
    <property type="protein sequence ID" value="MBP2386338.1"/>
    <property type="molecule type" value="Genomic_DNA"/>
</dbReference>
<keyword evidence="2" id="KW-1185">Reference proteome</keyword>
<sequence length="66" mass="7842">MMAKIRTVQQALSERNRALELPSRERNIQVTLRSDGGRIIYVSDPRRARVLERADKFLARQRTYKR</sequence>
<gene>
    <name evidence="1" type="ORF">JOF47_001849</name>
</gene>